<evidence type="ECO:0000313" key="2">
    <source>
        <dbReference type="Proteomes" id="UP000006729"/>
    </source>
</evidence>
<evidence type="ECO:0000313" key="1">
    <source>
        <dbReference type="EMBL" id="KAI9393554.1"/>
    </source>
</evidence>
<reference evidence="1 2" key="1">
    <citation type="journal article" date="2006" name="Science">
        <title>The genome of black cottonwood, Populus trichocarpa (Torr. &amp; Gray).</title>
        <authorList>
            <person name="Tuskan G.A."/>
            <person name="Difazio S."/>
            <person name="Jansson S."/>
            <person name="Bohlmann J."/>
            <person name="Grigoriev I."/>
            <person name="Hellsten U."/>
            <person name="Putnam N."/>
            <person name="Ralph S."/>
            <person name="Rombauts S."/>
            <person name="Salamov A."/>
            <person name="Schein J."/>
            <person name="Sterck L."/>
            <person name="Aerts A."/>
            <person name="Bhalerao R.R."/>
            <person name="Bhalerao R.P."/>
            <person name="Blaudez D."/>
            <person name="Boerjan W."/>
            <person name="Brun A."/>
            <person name="Brunner A."/>
            <person name="Busov V."/>
            <person name="Campbell M."/>
            <person name="Carlson J."/>
            <person name="Chalot M."/>
            <person name="Chapman J."/>
            <person name="Chen G.L."/>
            <person name="Cooper D."/>
            <person name="Coutinho P.M."/>
            <person name="Couturier J."/>
            <person name="Covert S."/>
            <person name="Cronk Q."/>
            <person name="Cunningham R."/>
            <person name="Davis J."/>
            <person name="Degroeve S."/>
            <person name="Dejardin A."/>
            <person name="Depamphilis C."/>
            <person name="Detter J."/>
            <person name="Dirks B."/>
            <person name="Dubchak I."/>
            <person name="Duplessis S."/>
            <person name="Ehlting J."/>
            <person name="Ellis B."/>
            <person name="Gendler K."/>
            <person name="Goodstein D."/>
            <person name="Gribskov M."/>
            <person name="Grimwood J."/>
            <person name="Groover A."/>
            <person name="Gunter L."/>
            <person name="Hamberger B."/>
            <person name="Heinze B."/>
            <person name="Helariutta Y."/>
            <person name="Henrissat B."/>
            <person name="Holligan D."/>
            <person name="Holt R."/>
            <person name="Huang W."/>
            <person name="Islam-Faridi N."/>
            <person name="Jones S."/>
            <person name="Jones-Rhoades M."/>
            <person name="Jorgensen R."/>
            <person name="Joshi C."/>
            <person name="Kangasjarvi J."/>
            <person name="Karlsson J."/>
            <person name="Kelleher C."/>
            <person name="Kirkpatrick R."/>
            <person name="Kirst M."/>
            <person name="Kohler A."/>
            <person name="Kalluri U."/>
            <person name="Larimer F."/>
            <person name="Leebens-Mack J."/>
            <person name="Leple J.C."/>
            <person name="Locascio P."/>
            <person name="Lou Y."/>
            <person name="Lucas S."/>
            <person name="Martin F."/>
            <person name="Montanini B."/>
            <person name="Napoli C."/>
            <person name="Nelson D.R."/>
            <person name="Nelson C."/>
            <person name="Nieminen K."/>
            <person name="Nilsson O."/>
            <person name="Pereda V."/>
            <person name="Peter G."/>
            <person name="Philippe R."/>
            <person name="Pilate G."/>
            <person name="Poliakov A."/>
            <person name="Razumovskaya J."/>
            <person name="Richardson P."/>
            <person name="Rinaldi C."/>
            <person name="Ritland K."/>
            <person name="Rouze P."/>
            <person name="Ryaboy D."/>
            <person name="Schmutz J."/>
            <person name="Schrader J."/>
            <person name="Segerman B."/>
            <person name="Shin H."/>
            <person name="Siddiqui A."/>
            <person name="Sterky F."/>
            <person name="Terry A."/>
            <person name="Tsai C.J."/>
            <person name="Uberbacher E."/>
            <person name="Unneberg P."/>
            <person name="Vahala J."/>
            <person name="Wall K."/>
            <person name="Wessler S."/>
            <person name="Yang G."/>
            <person name="Yin T."/>
            <person name="Douglas C."/>
            <person name="Marra M."/>
            <person name="Sandberg G."/>
            <person name="Van de Peer Y."/>
            <person name="Rokhsar D."/>
        </authorList>
    </citation>
    <scope>NUCLEOTIDE SEQUENCE [LARGE SCALE GENOMIC DNA]</scope>
    <source>
        <strain evidence="2">cv. Nisqually</strain>
    </source>
</reference>
<dbReference type="EMBL" id="CM009295">
    <property type="protein sequence ID" value="KAI9393554.1"/>
    <property type="molecule type" value="Genomic_DNA"/>
</dbReference>
<sequence>MPIASHLSFHGVSRLLLMNPCIFQGQSRRHANFASRGLKMMLGTCGSPSFFWFIELGAVCAGIMCRVLDEVRSEL</sequence>
<dbReference type="Proteomes" id="UP000006729">
    <property type="component" value="Chromosome 6"/>
</dbReference>
<proteinExistence type="predicted"/>
<comment type="caution">
    <text evidence="1">The sequence shown here is derived from an EMBL/GenBank/DDBJ whole genome shotgun (WGS) entry which is preliminary data.</text>
</comment>
<name>A0ACC0SWC2_POPTR</name>
<gene>
    <name evidence="1" type="ORF">POPTR_006G250550v4</name>
</gene>
<protein>
    <submittedName>
        <fullName evidence="1">Uncharacterized protein</fullName>
    </submittedName>
</protein>
<organism evidence="1 2">
    <name type="scientific">Populus trichocarpa</name>
    <name type="common">Western balsam poplar</name>
    <name type="synonym">Populus balsamifera subsp. trichocarpa</name>
    <dbReference type="NCBI Taxonomy" id="3694"/>
    <lineage>
        <taxon>Eukaryota</taxon>
        <taxon>Viridiplantae</taxon>
        <taxon>Streptophyta</taxon>
        <taxon>Embryophyta</taxon>
        <taxon>Tracheophyta</taxon>
        <taxon>Spermatophyta</taxon>
        <taxon>Magnoliopsida</taxon>
        <taxon>eudicotyledons</taxon>
        <taxon>Gunneridae</taxon>
        <taxon>Pentapetalae</taxon>
        <taxon>rosids</taxon>
        <taxon>fabids</taxon>
        <taxon>Malpighiales</taxon>
        <taxon>Salicaceae</taxon>
        <taxon>Saliceae</taxon>
        <taxon>Populus</taxon>
    </lineage>
</organism>
<accession>A0ACC0SWC2</accession>
<keyword evidence="2" id="KW-1185">Reference proteome</keyword>